<dbReference type="InterPro" id="IPR004125">
    <property type="entry name" value="Signal_recog_particle_SRP54_M"/>
</dbReference>
<evidence type="ECO:0000259" key="11">
    <source>
        <dbReference type="PROSITE" id="PS00300"/>
    </source>
</evidence>
<dbReference type="EC" id="3.6.5.4" evidence="10"/>
<dbReference type="Gene3D" id="1.20.120.140">
    <property type="entry name" value="Signal recognition particle SRP54, nucleotide-binding domain"/>
    <property type="match status" value="1"/>
</dbReference>
<dbReference type="CDD" id="cd18539">
    <property type="entry name" value="SRP_G"/>
    <property type="match status" value="1"/>
</dbReference>
<dbReference type="OrthoDB" id="9804720at2"/>
<feature type="domain" description="SRP54-type proteins GTP-binding" evidence="11">
    <location>
        <begin position="269"/>
        <end position="282"/>
    </location>
</feature>
<evidence type="ECO:0000256" key="7">
    <source>
        <dbReference type="ARBA" id="ARBA00023135"/>
    </source>
</evidence>
<accession>F7XWT6</accession>
<dbReference type="PANTHER" id="PTHR11564">
    <property type="entry name" value="SIGNAL RECOGNITION PARTICLE 54K PROTEIN SRP54"/>
    <property type="match status" value="1"/>
</dbReference>
<comment type="similarity">
    <text evidence="2 10">Belongs to the GTP-binding SRP family. SRP54 subfamily.</text>
</comment>
<dbReference type="GO" id="GO:0003924">
    <property type="term" value="F:GTPase activity"/>
    <property type="evidence" value="ECO:0007669"/>
    <property type="project" value="UniProtKB-UniRule"/>
</dbReference>
<dbReference type="SMART" id="SM00962">
    <property type="entry name" value="SRP54"/>
    <property type="match status" value="1"/>
</dbReference>
<dbReference type="EMBL" id="CP002130">
    <property type="protein sequence ID" value="AEI89135.1"/>
    <property type="molecule type" value="Genomic_DNA"/>
</dbReference>
<dbReference type="Pfam" id="PF02881">
    <property type="entry name" value="SRP54_N"/>
    <property type="match status" value="1"/>
</dbReference>
<organism evidence="12 13">
    <name type="scientific">Midichloria mitochondrii (strain IricVA)</name>
    <dbReference type="NCBI Taxonomy" id="696127"/>
    <lineage>
        <taxon>Bacteria</taxon>
        <taxon>Pseudomonadati</taxon>
        <taxon>Pseudomonadota</taxon>
        <taxon>Alphaproteobacteria</taxon>
        <taxon>Rickettsiales</taxon>
        <taxon>Candidatus Midichloriaceae</taxon>
        <taxon>Candidatus Midichloria</taxon>
    </lineage>
</organism>
<dbReference type="Gene3D" id="3.40.50.300">
    <property type="entry name" value="P-loop containing nucleotide triphosphate hydrolases"/>
    <property type="match status" value="1"/>
</dbReference>
<dbReference type="InterPro" id="IPR013822">
    <property type="entry name" value="Signal_recog_particl_SRP54_hlx"/>
</dbReference>
<dbReference type="Pfam" id="PF00448">
    <property type="entry name" value="SRP54"/>
    <property type="match status" value="1"/>
</dbReference>
<comment type="domain">
    <text evidence="10">Composed of three domains: the N-terminal N domain, which is responsible for interactions with the ribosome, the central G domain, which binds GTP, and the C-terminal M domain, which binds the RNA and the signal sequence of the RNC.</text>
</comment>
<comment type="catalytic activity">
    <reaction evidence="9 10">
        <text>GTP + H2O = GDP + phosphate + H(+)</text>
        <dbReference type="Rhea" id="RHEA:19669"/>
        <dbReference type="ChEBI" id="CHEBI:15377"/>
        <dbReference type="ChEBI" id="CHEBI:15378"/>
        <dbReference type="ChEBI" id="CHEBI:37565"/>
        <dbReference type="ChEBI" id="CHEBI:43474"/>
        <dbReference type="ChEBI" id="CHEBI:58189"/>
        <dbReference type="EC" id="3.6.5.4"/>
    </reaction>
</comment>
<sequence length="447" mass="49406">MFDYLSKSLGEIFEALKKKGVLTESDINTALRKVRIALIEADVALPAIKHLIEQIRVKALGTEVLSSITPGQMIIKIVHDELVSMLQSDKTNLKLNYPTPIVFVMVGLQGAGKTTTTAKLALHLRQKYKKKVLLASTDTRRPAAQKQLEVLGKQINIETLPIAEEDTALQITNRALSEAKSGNYDVLIVDTAGRLGIDEELMLELNEICQVAQPQEVLLVADCMIGQDSVNVAEAFNEQVSLSGIILTKTEGDARGGAALSMKFITGCPIKLIGVGEKVNDLEEFKAESIASRILNMGDIISLVEKMKDIVDEKESEKLAKKLQKGRFDMNDLLAQLKTVKKLGGVGSLIGMIPGFGKLKASAEQIKQGEEMFKRQEAIIFSMTDFERRNPKLINPSRKNRIARGSGTSIQEVNRLLKQYLEMNNMIKKMSNMDPSNLKRLGSKFMH</sequence>
<dbReference type="Proteomes" id="UP000006639">
    <property type="component" value="Chromosome"/>
</dbReference>
<keyword evidence="5 10" id="KW-0694">RNA-binding</keyword>
<comment type="subunit">
    <text evidence="10">Part of the signal recognition particle protein translocation system, which is composed of SRP and FtsY. SRP is a ribonucleoprotein composed of Ffh and a 4.5S RNA molecule.</text>
</comment>
<keyword evidence="7 10" id="KW-0733">Signal recognition particle</keyword>
<dbReference type="InterPro" id="IPR027417">
    <property type="entry name" value="P-loop_NTPase"/>
</dbReference>
<dbReference type="InterPro" id="IPR022941">
    <property type="entry name" value="SRP54"/>
</dbReference>
<keyword evidence="3 10" id="KW-0547">Nucleotide-binding</keyword>
<keyword evidence="4 10" id="KW-0378">Hydrolase</keyword>
<evidence type="ECO:0000256" key="2">
    <source>
        <dbReference type="ARBA" id="ARBA00005450"/>
    </source>
</evidence>
<gene>
    <name evidence="10" type="primary">ffh</name>
    <name evidence="12" type="ordered locus">midi_00847</name>
</gene>
<dbReference type="NCBIfam" id="TIGR00959">
    <property type="entry name" value="ffh"/>
    <property type="match status" value="1"/>
</dbReference>
<comment type="function">
    <text evidence="10">Involved in targeting and insertion of nascent membrane proteins into the cytoplasmic membrane. Binds to the hydrophobic signal sequence of the ribosome-nascent chain (RNC) as it emerges from the ribosomes. The SRP-RNC complex is then targeted to the cytoplasmic membrane where it interacts with the SRP receptor FtsY. Interaction with FtsY leads to the transfer of the RNC complex to the Sec translocase for insertion into the membrane, the hydrolysis of GTP by both Ffh and FtsY, and the dissociation of the SRP-FtsY complex into the individual components.</text>
</comment>
<dbReference type="AlphaFoldDB" id="F7XWT6"/>
<keyword evidence="10" id="KW-0963">Cytoplasm</keyword>
<feature type="binding site" evidence="10">
    <location>
        <begin position="190"/>
        <end position="194"/>
    </location>
    <ligand>
        <name>GTP</name>
        <dbReference type="ChEBI" id="CHEBI:37565"/>
    </ligand>
</feature>
<comment type="subcellular location">
    <subcellularLocation>
        <location evidence="1">Cell inner membrane</location>
        <topology evidence="1">Peripheral membrane protein</topology>
        <orientation evidence="1">Cytoplasmic side</orientation>
    </subcellularLocation>
    <subcellularLocation>
        <location evidence="10">Cytoplasm</location>
    </subcellularLocation>
    <text evidence="10">The SRP-RNC complex is targeted to the cytoplasmic membrane.</text>
</comment>
<dbReference type="GO" id="GO:0005886">
    <property type="term" value="C:plasma membrane"/>
    <property type="evidence" value="ECO:0007669"/>
    <property type="project" value="UniProtKB-SubCell"/>
</dbReference>
<dbReference type="GO" id="GO:0048500">
    <property type="term" value="C:signal recognition particle"/>
    <property type="evidence" value="ECO:0007669"/>
    <property type="project" value="UniProtKB-UniRule"/>
</dbReference>
<dbReference type="InterPro" id="IPR004780">
    <property type="entry name" value="SRP"/>
</dbReference>
<dbReference type="STRING" id="696127.midi_00847"/>
<evidence type="ECO:0000256" key="1">
    <source>
        <dbReference type="ARBA" id="ARBA00004515"/>
    </source>
</evidence>
<keyword evidence="8 10" id="KW-0687">Ribonucleoprotein</keyword>
<dbReference type="KEGG" id="mmn:midi_00847"/>
<evidence type="ECO:0000256" key="6">
    <source>
        <dbReference type="ARBA" id="ARBA00023134"/>
    </source>
</evidence>
<evidence type="ECO:0000256" key="10">
    <source>
        <dbReference type="HAMAP-Rule" id="MF_00306"/>
    </source>
</evidence>
<dbReference type="InterPro" id="IPR042101">
    <property type="entry name" value="SRP54_N_sf"/>
</dbReference>
<protein>
    <recommendedName>
        <fullName evidence="10">Signal recognition particle protein</fullName>
        <ecNumber evidence="10">3.6.5.4</ecNumber>
    </recommendedName>
    <alternativeName>
        <fullName evidence="10">Fifty-four homolog</fullName>
    </alternativeName>
</protein>
<dbReference type="GO" id="GO:0006614">
    <property type="term" value="P:SRP-dependent cotranslational protein targeting to membrane"/>
    <property type="evidence" value="ECO:0007669"/>
    <property type="project" value="InterPro"/>
</dbReference>
<keyword evidence="6 10" id="KW-0342">GTP-binding</keyword>
<dbReference type="PANTHER" id="PTHR11564:SF5">
    <property type="entry name" value="SIGNAL RECOGNITION PARTICLE SUBUNIT SRP54"/>
    <property type="match status" value="1"/>
</dbReference>
<proteinExistence type="inferred from homology"/>
<feature type="binding site" evidence="10">
    <location>
        <begin position="107"/>
        <end position="114"/>
    </location>
    <ligand>
        <name>GTP</name>
        <dbReference type="ChEBI" id="CHEBI:37565"/>
    </ligand>
</feature>
<evidence type="ECO:0000256" key="3">
    <source>
        <dbReference type="ARBA" id="ARBA00022741"/>
    </source>
</evidence>
<dbReference type="SMART" id="SM00382">
    <property type="entry name" value="AAA"/>
    <property type="match status" value="1"/>
</dbReference>
<evidence type="ECO:0000256" key="4">
    <source>
        <dbReference type="ARBA" id="ARBA00022801"/>
    </source>
</evidence>
<evidence type="ECO:0000256" key="8">
    <source>
        <dbReference type="ARBA" id="ARBA00023274"/>
    </source>
</evidence>
<keyword evidence="13" id="KW-1185">Reference proteome</keyword>
<dbReference type="SUPFAM" id="SSF52540">
    <property type="entry name" value="P-loop containing nucleoside triphosphate hydrolases"/>
    <property type="match status" value="1"/>
</dbReference>
<dbReference type="PROSITE" id="PS00300">
    <property type="entry name" value="SRP54"/>
    <property type="match status" value="1"/>
</dbReference>
<comment type="caution">
    <text evidence="10">Lacks conserved residue(s) required for the propagation of feature annotation.</text>
</comment>
<evidence type="ECO:0000313" key="12">
    <source>
        <dbReference type="EMBL" id="AEI89135.1"/>
    </source>
</evidence>
<dbReference type="SUPFAM" id="SSF47446">
    <property type="entry name" value="Signal peptide-binding domain"/>
    <property type="match status" value="1"/>
</dbReference>
<evidence type="ECO:0000256" key="9">
    <source>
        <dbReference type="ARBA" id="ARBA00048027"/>
    </source>
</evidence>
<dbReference type="HAMAP" id="MF_00306">
    <property type="entry name" value="SRP54"/>
    <property type="match status" value="1"/>
</dbReference>
<dbReference type="HOGENOM" id="CLU_009301_6_0_5"/>
<dbReference type="RefSeq" id="WP_013951336.1">
    <property type="nucleotide sequence ID" value="NC_015722.1"/>
</dbReference>
<dbReference type="Gene3D" id="1.10.260.30">
    <property type="entry name" value="Signal recognition particle, SRP54 subunit, M-domain"/>
    <property type="match status" value="1"/>
</dbReference>
<dbReference type="Pfam" id="PF02978">
    <property type="entry name" value="SRP_SPB"/>
    <property type="match status" value="1"/>
</dbReference>
<dbReference type="GO" id="GO:0005525">
    <property type="term" value="F:GTP binding"/>
    <property type="evidence" value="ECO:0007669"/>
    <property type="project" value="UniProtKB-UniRule"/>
</dbReference>
<evidence type="ECO:0000256" key="5">
    <source>
        <dbReference type="ARBA" id="ARBA00022884"/>
    </source>
</evidence>
<dbReference type="SMART" id="SM00963">
    <property type="entry name" value="SRP54_N"/>
    <property type="match status" value="1"/>
</dbReference>
<name>F7XWT6_MIDMI</name>
<dbReference type="InterPro" id="IPR000897">
    <property type="entry name" value="SRP54_GTPase_dom"/>
</dbReference>
<dbReference type="InterPro" id="IPR003593">
    <property type="entry name" value="AAA+_ATPase"/>
</dbReference>
<reference evidence="12 13" key="1">
    <citation type="journal article" date="2011" name="Mol. Biol. Evol.">
        <title>Phylogenomic evidence for the presence of a flagellum and cbb3 oxidase in the free-living mitochondrial ancestor.</title>
        <authorList>
            <person name="Sassera D."/>
            <person name="Lo N."/>
            <person name="Epis S."/>
            <person name="D'Auria G."/>
            <person name="Montagna M."/>
            <person name="Comandatore F."/>
            <person name="Horner D."/>
            <person name="Pereto J."/>
            <person name="Luciano A.M."/>
            <person name="Franciosi F."/>
            <person name="Ferri E."/>
            <person name="Crotti E."/>
            <person name="Bazzocchi C."/>
            <person name="Daffonchio D."/>
            <person name="Sacchi L."/>
            <person name="Moya A."/>
            <person name="Latorre A."/>
            <person name="Bandi C."/>
        </authorList>
    </citation>
    <scope>NUCLEOTIDE SEQUENCE [LARGE SCALE GENOMIC DNA]</scope>
    <source>
        <strain evidence="12 13">IricVA</strain>
    </source>
</reference>
<dbReference type="InterPro" id="IPR036891">
    <property type="entry name" value="Signal_recog_part_SRP54_M_sf"/>
</dbReference>
<dbReference type="GO" id="GO:0008312">
    <property type="term" value="F:7S RNA binding"/>
    <property type="evidence" value="ECO:0007669"/>
    <property type="project" value="InterPro"/>
</dbReference>
<evidence type="ECO:0000313" key="13">
    <source>
        <dbReference type="Proteomes" id="UP000006639"/>
    </source>
</evidence>